<protein>
    <submittedName>
        <fullName evidence="2">Uncharacterized protein</fullName>
    </submittedName>
</protein>
<evidence type="ECO:0000313" key="3">
    <source>
        <dbReference type="Proteomes" id="UP000054485"/>
    </source>
</evidence>
<reference evidence="3" key="2">
    <citation type="submission" date="2015-01" db="EMBL/GenBank/DDBJ databases">
        <title>Evolutionary Origins and Diversification of the Mycorrhizal Mutualists.</title>
        <authorList>
            <consortium name="DOE Joint Genome Institute"/>
            <consortium name="Mycorrhizal Genomics Consortium"/>
            <person name="Kohler A."/>
            <person name="Kuo A."/>
            <person name="Nagy L.G."/>
            <person name="Floudas D."/>
            <person name="Copeland A."/>
            <person name="Barry K.W."/>
            <person name="Cichocki N."/>
            <person name="Veneault-Fourrey C."/>
            <person name="LaButti K."/>
            <person name="Lindquist E.A."/>
            <person name="Lipzen A."/>
            <person name="Lundell T."/>
            <person name="Morin E."/>
            <person name="Murat C."/>
            <person name="Riley R."/>
            <person name="Ohm R."/>
            <person name="Sun H."/>
            <person name="Tunlid A."/>
            <person name="Henrissat B."/>
            <person name="Grigoriev I.V."/>
            <person name="Hibbett D.S."/>
            <person name="Martin F."/>
        </authorList>
    </citation>
    <scope>NUCLEOTIDE SEQUENCE [LARGE SCALE GENOMIC DNA]</scope>
    <source>
        <strain evidence="3">UH-Slu-Lm8-n1</strain>
    </source>
</reference>
<dbReference type="OrthoDB" id="6510177at2759"/>
<feature type="region of interest" description="Disordered" evidence="1">
    <location>
        <begin position="1"/>
        <end position="20"/>
    </location>
</feature>
<dbReference type="Proteomes" id="UP000054485">
    <property type="component" value="Unassembled WGS sequence"/>
</dbReference>
<dbReference type="AlphaFoldDB" id="A0A0D0ATD0"/>
<organism evidence="2 3">
    <name type="scientific">Suillus luteus UH-Slu-Lm8-n1</name>
    <dbReference type="NCBI Taxonomy" id="930992"/>
    <lineage>
        <taxon>Eukaryota</taxon>
        <taxon>Fungi</taxon>
        <taxon>Dikarya</taxon>
        <taxon>Basidiomycota</taxon>
        <taxon>Agaricomycotina</taxon>
        <taxon>Agaricomycetes</taxon>
        <taxon>Agaricomycetidae</taxon>
        <taxon>Boletales</taxon>
        <taxon>Suillineae</taxon>
        <taxon>Suillaceae</taxon>
        <taxon>Suillus</taxon>
    </lineage>
</organism>
<proteinExistence type="predicted"/>
<dbReference type="InParanoid" id="A0A0D0ATD0"/>
<name>A0A0D0ATD0_9AGAM</name>
<reference evidence="2 3" key="1">
    <citation type="submission" date="2014-04" db="EMBL/GenBank/DDBJ databases">
        <authorList>
            <consortium name="DOE Joint Genome Institute"/>
            <person name="Kuo A."/>
            <person name="Ruytinx J."/>
            <person name="Rineau F."/>
            <person name="Colpaert J."/>
            <person name="Kohler A."/>
            <person name="Nagy L.G."/>
            <person name="Floudas D."/>
            <person name="Copeland A."/>
            <person name="Barry K.W."/>
            <person name="Cichocki N."/>
            <person name="Veneault-Fourrey C."/>
            <person name="LaButti K."/>
            <person name="Lindquist E.A."/>
            <person name="Lipzen A."/>
            <person name="Lundell T."/>
            <person name="Morin E."/>
            <person name="Murat C."/>
            <person name="Sun H."/>
            <person name="Tunlid A."/>
            <person name="Henrissat B."/>
            <person name="Grigoriev I.V."/>
            <person name="Hibbett D.S."/>
            <person name="Martin F."/>
            <person name="Nordberg H.P."/>
            <person name="Cantor M.N."/>
            <person name="Hua S.X."/>
        </authorList>
    </citation>
    <scope>NUCLEOTIDE SEQUENCE [LARGE SCALE GENOMIC DNA]</scope>
    <source>
        <strain evidence="2 3">UH-Slu-Lm8-n1</strain>
    </source>
</reference>
<dbReference type="HOGENOM" id="CLU_2689468_0_0_1"/>
<gene>
    <name evidence="2" type="ORF">CY34DRAFT_17167</name>
</gene>
<sequence>MAQPPWEKGMTVGLGPPLPTECRPCPDAIRNTLRNTSSSPHPYLGGSYIDFGMEMPTSKYDTTSSHEHAAEGNL</sequence>
<evidence type="ECO:0000313" key="2">
    <source>
        <dbReference type="EMBL" id="KIK35213.1"/>
    </source>
</evidence>
<evidence type="ECO:0000256" key="1">
    <source>
        <dbReference type="SAM" id="MobiDB-lite"/>
    </source>
</evidence>
<keyword evidence="3" id="KW-1185">Reference proteome</keyword>
<dbReference type="EMBL" id="KN835650">
    <property type="protein sequence ID" value="KIK35213.1"/>
    <property type="molecule type" value="Genomic_DNA"/>
</dbReference>
<accession>A0A0D0ATD0</accession>